<dbReference type="AlphaFoldDB" id="A0A1X6X6Q1"/>
<feature type="transmembrane region" description="Helical" evidence="6">
    <location>
        <begin position="81"/>
        <end position="99"/>
    </location>
</feature>
<dbReference type="InterPro" id="IPR020846">
    <property type="entry name" value="MFS_dom"/>
</dbReference>
<feature type="transmembrane region" description="Helical" evidence="6">
    <location>
        <begin position="12"/>
        <end position="34"/>
    </location>
</feature>
<dbReference type="Pfam" id="PF07690">
    <property type="entry name" value="MFS_1"/>
    <property type="match status" value="1"/>
</dbReference>
<keyword evidence="4 6" id="KW-0472">Membrane</keyword>
<feature type="transmembrane region" description="Helical" evidence="6">
    <location>
        <begin position="406"/>
        <end position="424"/>
    </location>
</feature>
<feature type="transmembrane region" description="Helical" evidence="6">
    <location>
        <begin position="275"/>
        <end position="294"/>
    </location>
</feature>
<organism evidence="8 9">
    <name type="scientific">Brevibacterium yomogidense</name>
    <dbReference type="NCBI Taxonomy" id="946573"/>
    <lineage>
        <taxon>Bacteria</taxon>
        <taxon>Bacillati</taxon>
        <taxon>Actinomycetota</taxon>
        <taxon>Actinomycetes</taxon>
        <taxon>Micrococcales</taxon>
        <taxon>Brevibacteriaceae</taxon>
        <taxon>Brevibacterium</taxon>
    </lineage>
</organism>
<feature type="transmembrane region" description="Helical" evidence="6">
    <location>
        <begin position="139"/>
        <end position="162"/>
    </location>
</feature>
<evidence type="ECO:0000313" key="9">
    <source>
        <dbReference type="Proteomes" id="UP000196581"/>
    </source>
</evidence>
<feature type="transmembrane region" description="Helical" evidence="6">
    <location>
        <begin position="339"/>
        <end position="360"/>
    </location>
</feature>
<evidence type="ECO:0000256" key="3">
    <source>
        <dbReference type="ARBA" id="ARBA00022989"/>
    </source>
</evidence>
<feature type="transmembrane region" description="Helical" evidence="6">
    <location>
        <begin position="366"/>
        <end position="386"/>
    </location>
</feature>
<dbReference type="Proteomes" id="UP000196581">
    <property type="component" value="Unassembled WGS sequence"/>
</dbReference>
<keyword evidence="2 6" id="KW-0812">Transmembrane</keyword>
<keyword evidence="9" id="KW-1185">Reference proteome</keyword>
<evidence type="ECO:0000256" key="4">
    <source>
        <dbReference type="ARBA" id="ARBA00023136"/>
    </source>
</evidence>
<feature type="transmembrane region" description="Helical" evidence="6">
    <location>
        <begin position="174"/>
        <end position="197"/>
    </location>
</feature>
<sequence length="466" mass="48471">MTPSPAPGRPTRYLPVLLIFVAVFIAAINLRAGIASLGAVLDGVLTSFGAGGRLAGVVTAMPGFFFAVMGLAAVPLASRFGLSKMLTWGMVLTLIGLAARPWVGVFWLFIALTACVVVGIALANVLLPAWIKNHGGRNIIALMTIYTSVLGLSGALGPLSALLFHGDDAWRGALFVWAIFAAGQVVVWVVIAARTGFDFPSLARTRVVPEVPETPETAEATEIAEVPKTPEAPATVDASATPEVPGGSDAATASASVSDSTPPARARASLWRAPTAVFLMLFFGLQSMNAYFQMGWLPQVYIDNGVSASVGSVALALVGALNIIGGLTMPTIIDRSRWLAIYPVVFSVFAAAGYLGLYLAADTWPLLWAFLLGLGGFCFPTAIALIPARSRTPLVTARVSGFVQPYGYFVAAAGPLIVGVVYGATGEWSAILLGLVAATVLMAIVGYRASRRGFIDDELEAGAGAV</sequence>
<dbReference type="Gene3D" id="1.20.1250.20">
    <property type="entry name" value="MFS general substrate transporter like domains"/>
    <property type="match status" value="1"/>
</dbReference>
<evidence type="ECO:0000259" key="7">
    <source>
        <dbReference type="PROSITE" id="PS50850"/>
    </source>
</evidence>
<name>A0A1X6X6Q1_9MICO</name>
<accession>A0A1X6X6Q1</accession>
<evidence type="ECO:0000256" key="6">
    <source>
        <dbReference type="SAM" id="Phobius"/>
    </source>
</evidence>
<protein>
    <submittedName>
        <fullName evidence="8">Putative transport protein</fullName>
    </submittedName>
</protein>
<feature type="region of interest" description="Disordered" evidence="5">
    <location>
        <begin position="213"/>
        <end position="261"/>
    </location>
</feature>
<dbReference type="SUPFAM" id="SSF103473">
    <property type="entry name" value="MFS general substrate transporter"/>
    <property type="match status" value="1"/>
</dbReference>
<feature type="transmembrane region" description="Helical" evidence="6">
    <location>
        <begin position="430"/>
        <end position="447"/>
    </location>
</feature>
<feature type="compositionally biased region" description="Low complexity" evidence="5">
    <location>
        <begin position="213"/>
        <end position="227"/>
    </location>
</feature>
<gene>
    <name evidence="8" type="ORF">FM105_04380</name>
</gene>
<evidence type="ECO:0000256" key="2">
    <source>
        <dbReference type="ARBA" id="ARBA00022692"/>
    </source>
</evidence>
<dbReference type="InterPro" id="IPR052524">
    <property type="entry name" value="MFS_Cyanate_Porter"/>
</dbReference>
<reference evidence="9" key="1">
    <citation type="submission" date="2017-02" db="EMBL/GenBank/DDBJ databases">
        <authorList>
            <person name="Dridi B."/>
        </authorList>
    </citation>
    <scope>NUCLEOTIDE SEQUENCE [LARGE SCALE GENOMIC DNA]</scope>
    <source>
        <strain evidence="9">B Co 03.10</strain>
    </source>
</reference>
<dbReference type="RefSeq" id="WP_087005313.1">
    <property type="nucleotide sequence ID" value="NZ_FWFF01000005.1"/>
</dbReference>
<dbReference type="InterPro" id="IPR011701">
    <property type="entry name" value="MFS"/>
</dbReference>
<dbReference type="GO" id="GO:0005886">
    <property type="term" value="C:plasma membrane"/>
    <property type="evidence" value="ECO:0007669"/>
    <property type="project" value="UniProtKB-SubCell"/>
</dbReference>
<dbReference type="PANTHER" id="PTHR23523:SF2">
    <property type="entry name" value="2-NITROIMIDAZOLE TRANSPORTER"/>
    <property type="match status" value="1"/>
</dbReference>
<evidence type="ECO:0000256" key="5">
    <source>
        <dbReference type="SAM" id="MobiDB-lite"/>
    </source>
</evidence>
<feature type="domain" description="Major facilitator superfamily (MFS) profile" evidence="7">
    <location>
        <begin position="15"/>
        <end position="452"/>
    </location>
</feature>
<dbReference type="GO" id="GO:0022857">
    <property type="term" value="F:transmembrane transporter activity"/>
    <property type="evidence" value="ECO:0007669"/>
    <property type="project" value="InterPro"/>
</dbReference>
<dbReference type="EMBL" id="FWFF01000005">
    <property type="protein sequence ID" value="SLM94820.1"/>
    <property type="molecule type" value="Genomic_DNA"/>
</dbReference>
<dbReference type="InterPro" id="IPR036259">
    <property type="entry name" value="MFS_trans_sf"/>
</dbReference>
<feature type="transmembrane region" description="Helical" evidence="6">
    <location>
        <begin position="105"/>
        <end position="127"/>
    </location>
</feature>
<comment type="subcellular location">
    <subcellularLocation>
        <location evidence="1">Cell membrane</location>
        <topology evidence="1">Multi-pass membrane protein</topology>
    </subcellularLocation>
</comment>
<evidence type="ECO:0000256" key="1">
    <source>
        <dbReference type="ARBA" id="ARBA00004651"/>
    </source>
</evidence>
<dbReference type="PANTHER" id="PTHR23523">
    <property type="match status" value="1"/>
</dbReference>
<feature type="compositionally biased region" description="Low complexity" evidence="5">
    <location>
        <begin position="248"/>
        <end position="261"/>
    </location>
</feature>
<feature type="transmembrane region" description="Helical" evidence="6">
    <location>
        <begin position="54"/>
        <end position="74"/>
    </location>
</feature>
<keyword evidence="3 6" id="KW-1133">Transmembrane helix</keyword>
<evidence type="ECO:0000313" key="8">
    <source>
        <dbReference type="EMBL" id="SLM94820.1"/>
    </source>
</evidence>
<feature type="transmembrane region" description="Helical" evidence="6">
    <location>
        <begin position="306"/>
        <end position="327"/>
    </location>
</feature>
<proteinExistence type="predicted"/>
<dbReference type="PROSITE" id="PS50850">
    <property type="entry name" value="MFS"/>
    <property type="match status" value="1"/>
</dbReference>